<dbReference type="Pfam" id="PF13758">
    <property type="entry name" value="Prefoldin_3"/>
    <property type="match status" value="1"/>
</dbReference>
<keyword evidence="1" id="KW-0175">Coiled coil</keyword>
<sequence>DLRPKDRIVSVLQRRLEYVAKNVDSLQKQLETAETKYAAATVVSQPDATDEDGQPPITEIVEELDDDDNVVSYRLKRHGDSVPLVKEALEKAGISDLAEGEPECEQQTMDSSSVQTEDKPSQTPPNPISLPEKAPPPPTTTTRKAVSSPEDAEPAGAPAPDMSRRAKRVERIMRTAKEQESVSWDKPVIPEDEDTADMALRREMLKYNMGEVGAVVAEPQLEEGSSDD</sequence>
<feature type="coiled-coil region" evidence="1">
    <location>
        <begin position="16"/>
        <end position="43"/>
    </location>
</feature>
<feature type="non-terminal residue" evidence="3">
    <location>
        <position position="228"/>
    </location>
</feature>
<keyword evidence="4" id="KW-1185">Reference proteome</keyword>
<feature type="non-terminal residue" evidence="3">
    <location>
        <position position="1"/>
    </location>
</feature>
<evidence type="ECO:0000313" key="4">
    <source>
        <dbReference type="Proteomes" id="UP000036403"/>
    </source>
</evidence>
<dbReference type="PaxDb" id="67767-A0A0J7JTW2"/>
<dbReference type="AlphaFoldDB" id="A0A0J7JTW2"/>
<comment type="caution">
    <text evidence="3">The sequence shown here is derived from an EMBL/GenBank/DDBJ whole genome shotgun (WGS) entry which is preliminary data.</text>
</comment>
<evidence type="ECO:0000256" key="2">
    <source>
        <dbReference type="SAM" id="MobiDB-lite"/>
    </source>
</evidence>
<dbReference type="EMBL" id="LBMM01032382">
    <property type="protein sequence ID" value="KMQ81723.1"/>
    <property type="molecule type" value="Genomic_DNA"/>
</dbReference>
<dbReference type="Proteomes" id="UP000036403">
    <property type="component" value="Unassembled WGS sequence"/>
</dbReference>
<dbReference type="STRING" id="67767.A0A0J7JTW2"/>
<reference evidence="3 4" key="1">
    <citation type="submission" date="2015-04" db="EMBL/GenBank/DDBJ databases">
        <title>Lasius niger genome sequencing.</title>
        <authorList>
            <person name="Konorov E.A."/>
            <person name="Nikitin M.A."/>
            <person name="Kirill M.V."/>
            <person name="Chang P."/>
        </authorList>
    </citation>
    <scope>NUCLEOTIDE SEQUENCE [LARGE SCALE GENOMIC DNA]</scope>
    <source>
        <tissue evidence="3">Whole</tissue>
    </source>
</reference>
<gene>
    <name evidence="3" type="ORF">RF55_25432</name>
</gene>
<accession>A0A0J7JTW2</accession>
<name>A0A0J7JTW2_LASNI</name>
<evidence type="ECO:0000313" key="3">
    <source>
        <dbReference type="EMBL" id="KMQ81723.1"/>
    </source>
</evidence>
<feature type="compositionally biased region" description="Polar residues" evidence="2">
    <location>
        <begin position="105"/>
        <end position="115"/>
    </location>
</feature>
<organism evidence="3 4">
    <name type="scientific">Lasius niger</name>
    <name type="common">Black garden ant</name>
    <dbReference type="NCBI Taxonomy" id="67767"/>
    <lineage>
        <taxon>Eukaryota</taxon>
        <taxon>Metazoa</taxon>
        <taxon>Ecdysozoa</taxon>
        <taxon>Arthropoda</taxon>
        <taxon>Hexapoda</taxon>
        <taxon>Insecta</taxon>
        <taxon>Pterygota</taxon>
        <taxon>Neoptera</taxon>
        <taxon>Endopterygota</taxon>
        <taxon>Hymenoptera</taxon>
        <taxon>Apocrita</taxon>
        <taxon>Aculeata</taxon>
        <taxon>Formicoidea</taxon>
        <taxon>Formicidae</taxon>
        <taxon>Formicinae</taxon>
        <taxon>Lasius</taxon>
        <taxon>Lasius</taxon>
    </lineage>
</organism>
<proteinExistence type="predicted"/>
<feature type="compositionally biased region" description="Pro residues" evidence="2">
    <location>
        <begin position="122"/>
        <end position="139"/>
    </location>
</feature>
<dbReference type="InterPro" id="IPR039553">
    <property type="entry name" value="Prefoldin-like"/>
</dbReference>
<protein>
    <submittedName>
        <fullName evidence="3">Prefoldin subunit</fullName>
    </submittedName>
</protein>
<evidence type="ECO:0000256" key="1">
    <source>
        <dbReference type="SAM" id="Coils"/>
    </source>
</evidence>
<feature type="region of interest" description="Disordered" evidence="2">
    <location>
        <begin position="93"/>
        <end position="169"/>
    </location>
</feature>
<dbReference type="OrthoDB" id="21413at2759"/>